<feature type="binding site" evidence="18">
    <location>
        <position position="251"/>
    </location>
    <ligand>
        <name>Ca(2+)</name>
        <dbReference type="ChEBI" id="CHEBI:29108"/>
        <label>5</label>
    </ligand>
</feature>
<dbReference type="EMBL" id="EF690538">
    <property type="protein sequence ID" value="ABS29340.1"/>
    <property type="molecule type" value="mRNA"/>
</dbReference>
<evidence type="ECO:0000256" key="6">
    <source>
        <dbReference type="ARBA" id="ARBA00022561"/>
    </source>
</evidence>
<evidence type="ECO:0000256" key="18">
    <source>
        <dbReference type="PIRSR" id="PIRSR600696-2"/>
    </source>
</evidence>
<dbReference type="GO" id="GO:0006508">
    <property type="term" value="P:proteolysis"/>
    <property type="evidence" value="ECO:0007669"/>
    <property type="project" value="UniProtKB-KW"/>
</dbReference>
<comment type="subcellular location">
    <subcellularLocation>
        <location evidence="2">Virion</location>
    </subcellularLocation>
</comment>
<dbReference type="InterPro" id="IPR029053">
    <property type="entry name" value="Viral_coat"/>
</dbReference>
<keyword evidence="8 18" id="KW-0479">Metal-binding</keyword>
<evidence type="ECO:0000256" key="9">
    <source>
        <dbReference type="ARBA" id="ARBA00022750"/>
    </source>
</evidence>
<accession>A7LAG2</accession>
<dbReference type="InterPro" id="IPR000696">
    <property type="entry name" value="Peptidase_A6"/>
</dbReference>
<organismHost>
    <name type="scientific">Saccharomyces cerevisiae</name>
    <name type="common">Baker's yeast</name>
    <dbReference type="NCBI Taxonomy" id="4932"/>
</organismHost>
<keyword evidence="7" id="KW-0645">Protease</keyword>
<evidence type="ECO:0000256" key="12">
    <source>
        <dbReference type="ARBA" id="ARBA00022844"/>
    </source>
</evidence>
<feature type="compositionally biased region" description="Low complexity" evidence="20">
    <location>
        <begin position="13"/>
        <end position="22"/>
    </location>
</feature>
<keyword evidence="11 18" id="KW-0106">Calcium</keyword>
<reference evidence="21 22" key="1">
    <citation type="journal article" date="2007" name="J. Virol.">
        <title>Latent infection of a new alphanodavirus in an insect cell line.</title>
        <authorList>
            <person name="Li T.C."/>
            <person name="Scotti P.D."/>
            <person name="Miyamura T."/>
            <person name="Takeda N."/>
        </authorList>
    </citation>
    <scope>NUCLEOTIDE SEQUENCE [LARGE SCALE GENOMIC DNA]</scope>
    <source>
        <strain evidence="21">TNCL</strain>
    </source>
</reference>
<comment type="catalytic activity">
    <reaction evidence="1">
        <text>Hydrolysis of an asparaginyl bond involved in the maturation of the structural protein of the virus, typically -Asn-|-Ala- or -Asn-|-Phe-.</text>
        <dbReference type="EC" id="3.4.23.44"/>
    </reaction>
</comment>
<evidence type="ECO:0000256" key="7">
    <source>
        <dbReference type="ARBA" id="ARBA00022670"/>
    </source>
</evidence>
<evidence type="ECO:0000313" key="22">
    <source>
        <dbReference type="Proteomes" id="UP000276961"/>
    </source>
</evidence>
<dbReference type="GO" id="GO:0039617">
    <property type="term" value="C:T=3 icosahedral viral capsid"/>
    <property type="evidence" value="ECO:0007669"/>
    <property type="project" value="UniProtKB-KW"/>
</dbReference>
<feature type="region of interest" description="Disordered" evidence="20">
    <location>
        <begin position="1"/>
        <end position="50"/>
    </location>
</feature>
<evidence type="ECO:0000256" key="15">
    <source>
        <dbReference type="ARBA" id="ARBA00035102"/>
    </source>
</evidence>
<evidence type="ECO:0000256" key="16">
    <source>
        <dbReference type="ARBA" id="ARBA00045320"/>
    </source>
</evidence>
<organismHost>
    <name type="scientific">Costelytra zealandica</name>
    <dbReference type="NCBI Taxonomy" id="50579"/>
</organismHost>
<evidence type="ECO:0000256" key="8">
    <source>
        <dbReference type="ARBA" id="ARBA00022723"/>
    </source>
</evidence>
<keyword evidence="6" id="KW-0167">Capsid protein</keyword>
<evidence type="ECO:0000256" key="3">
    <source>
        <dbReference type="ARBA" id="ARBA00008815"/>
    </source>
</evidence>
<organismHost>
    <name type="scientific">Hordeum vulgare</name>
    <name type="common">Barley</name>
    <dbReference type="NCBI Taxonomy" id="4513"/>
</organismHost>
<evidence type="ECO:0000256" key="20">
    <source>
        <dbReference type="SAM" id="MobiDB-lite"/>
    </source>
</evidence>
<dbReference type="Gene3D" id="2.60.120.20">
    <property type="match status" value="1"/>
</dbReference>
<keyword evidence="9" id="KW-0064">Aspartyl protease</keyword>
<feature type="binding site" evidence="18">
    <location>
        <position position="249"/>
    </location>
    <ligand>
        <name>Ca(2+)</name>
        <dbReference type="ChEBI" id="CHEBI:29108"/>
        <label>5</label>
    </ligand>
</feature>
<evidence type="ECO:0000256" key="2">
    <source>
        <dbReference type="ARBA" id="ARBA00004328"/>
    </source>
</evidence>
<evidence type="ECO:0000256" key="14">
    <source>
        <dbReference type="ARBA" id="ARBA00023157"/>
    </source>
</evidence>
<organismHost>
    <name type="scientific">Galleria mellonella</name>
    <name type="common">Greater wax moth</name>
    <dbReference type="NCBI Taxonomy" id="7137"/>
</organismHost>
<evidence type="ECO:0000313" key="21">
    <source>
        <dbReference type="EMBL" id="ABS29340.1"/>
    </source>
</evidence>
<name>A7LAG2_FHV</name>
<dbReference type="MEROPS" id="N01.001"/>
<keyword evidence="14 19" id="KW-1015">Disulfide bond</keyword>
<comment type="function">
    <text evidence="16">Membrane-permeabilizing peptide produced by virus maturation, thereby creating the infectious virion. After endocytosis into the host cell, peptide gamma is probably exposed in endosomes, where it permeabilizes the endosomal membrane, facilitating translocation of viral capsid or RNA into the cytoplasm. Involved in specific recognition and packaging of viral RNA during assembly.</text>
</comment>
<feature type="compositionally biased region" description="Basic residues" evidence="20">
    <location>
        <begin position="1"/>
        <end position="12"/>
    </location>
</feature>
<dbReference type="Proteomes" id="UP000276961">
    <property type="component" value="Genome"/>
</dbReference>
<evidence type="ECO:0000256" key="11">
    <source>
        <dbReference type="ARBA" id="ARBA00022837"/>
    </source>
</evidence>
<evidence type="ECO:0000256" key="4">
    <source>
        <dbReference type="ARBA" id="ARBA00013265"/>
    </source>
</evidence>
<evidence type="ECO:0000256" key="1">
    <source>
        <dbReference type="ARBA" id="ARBA00001245"/>
    </source>
</evidence>
<keyword evidence="10" id="KW-0378">Hydrolase</keyword>
<evidence type="ECO:0000256" key="10">
    <source>
        <dbReference type="ARBA" id="ARBA00022801"/>
    </source>
</evidence>
<organism evidence="21 22">
    <name type="scientific">Flock house virus</name>
    <name type="common">FHV</name>
    <dbReference type="NCBI Taxonomy" id="12287"/>
    <lineage>
        <taxon>Viruses</taxon>
        <taxon>Riboviria</taxon>
        <taxon>Orthornavirae</taxon>
        <taxon>Kitrinoviricota</taxon>
        <taxon>Magsaviricetes</taxon>
        <taxon>Nodamuvirales</taxon>
        <taxon>Nodaviridae</taxon>
        <taxon>Alphanodavirus</taxon>
        <taxon>Alphanodavirus flockense</taxon>
    </lineage>
</organism>
<dbReference type="GO" id="GO:0004190">
    <property type="term" value="F:aspartic-type endopeptidase activity"/>
    <property type="evidence" value="ECO:0007669"/>
    <property type="project" value="UniProtKB-KW"/>
</dbReference>
<evidence type="ECO:0000256" key="19">
    <source>
        <dbReference type="PIRSR" id="PIRSR600696-3"/>
    </source>
</evidence>
<evidence type="ECO:0000256" key="17">
    <source>
        <dbReference type="PIRSR" id="PIRSR600696-1"/>
    </source>
</evidence>
<comment type="similarity">
    <text evidence="3">Belongs to the peptidase A6 family.</text>
</comment>
<dbReference type="EC" id="3.4.23.44" evidence="4"/>
<feature type="compositionally biased region" description="Basic residues" evidence="20">
    <location>
        <begin position="33"/>
        <end position="49"/>
    </location>
</feature>
<proteinExistence type="evidence at transcript level"/>
<evidence type="ECO:0000256" key="5">
    <source>
        <dbReference type="ARBA" id="ARBA00019859"/>
    </source>
</evidence>
<dbReference type="SUPFAM" id="SSF88633">
    <property type="entry name" value="Positive stranded ssRNA viruses"/>
    <property type="match status" value="1"/>
</dbReference>
<dbReference type="GO" id="GO:0046872">
    <property type="term" value="F:metal ion binding"/>
    <property type="evidence" value="ECO:0007669"/>
    <property type="project" value="UniProtKB-KW"/>
</dbReference>
<feature type="active site" evidence="17">
    <location>
        <position position="75"/>
    </location>
</feature>
<comment type="function">
    <text evidence="15">Capsid protein alpha self-assembles to form an icosahedral procapsid with a T=3 symmetry, about 30 nm in diameter, and consisting of 60 capsid proteins trimers. In addition, 240 calcium ions are incorporated per capsid during assembly. The capsid encapsulates the two genomic RNAs. Capsid maturation occurs via autoproteolytic cleavage of capsid protein alpha generating capsid protein beta and the membrane-active peptide gamma.</text>
</comment>
<protein>
    <recommendedName>
        <fullName evidence="5">Capsid protein alpha</fullName>
        <ecNumber evidence="4">3.4.23.44</ecNumber>
    </recommendedName>
</protein>
<sequence length="407" mass="43594">MVNNSRPKRQRSQRVVVTTTQTAPIPQPNVPRNGRRRRNRARRNNRRGRGMNMAALSRLSQPGLAFLKCAFAPPDFNTDPGKGIPDRFEGKVVTRKDVLNQSISFESGKDTFILIAPTPGVAYLSASVDTGSFPTSTTTFRTTNYPGFTSMFGTTATSRSDQVSSFRYASMSVGIYPTSNLMQFAGSITVWKCPIKLSSVQFPVATEPATSSLIHGLVGLDGVLAVGPDNFSESFIKGVFSQSACNEPDFEFNDILEGIQTLPPVNVDIGSTGQPFALSAGDESTSGIVGWGNMDTIVIRVSAPTGAVNSAILKAWSCIEYRPNPNAMLYHFGHDSPPLDEVALQEYRTVARSLPVAVIAAQNASMWERVKAIIKSSLAVASNIPGPIGVAASGISGLSALFEGFGF</sequence>
<evidence type="ECO:0000256" key="13">
    <source>
        <dbReference type="ARBA" id="ARBA00023060"/>
    </source>
</evidence>
<dbReference type="Pfam" id="PF01829">
    <property type="entry name" value="Peptidase_A6"/>
    <property type="match status" value="1"/>
</dbReference>
<keyword evidence="12" id="KW-0946">Virion</keyword>
<keyword evidence="13" id="KW-1142">T=3 icosahedral capsid protein</keyword>
<dbReference type="PRINTS" id="PR00863">
    <property type="entry name" value="NODAVIRPTASE"/>
</dbReference>
<feature type="disulfide bond" evidence="19">
    <location>
        <begin position="69"/>
        <end position="318"/>
    </location>
</feature>